<dbReference type="AlphaFoldDB" id="A0A8T2S1Z2"/>
<evidence type="ECO:0000313" key="2">
    <source>
        <dbReference type="Proteomes" id="UP000825935"/>
    </source>
</evidence>
<accession>A0A8T2S1Z2</accession>
<keyword evidence="2" id="KW-1185">Reference proteome</keyword>
<protein>
    <submittedName>
        <fullName evidence="1">Uncharacterized protein</fullName>
    </submittedName>
</protein>
<sequence>MACRSRDLPATSQSAAKSKYFLKAKCLLHDTNFHLSNRLYGDQKKYVSSTENREFEIVEKYVSSTEICFIWNSTEKCIIYRNMYHLQKYVLYPAKRGLFPGRRKLFIRLLTWKKLSFYSIVSIQKMIYKLPRNYIVQCNSRAAI</sequence>
<proteinExistence type="predicted"/>
<dbReference type="Proteomes" id="UP000825935">
    <property type="component" value="Chromosome 23"/>
</dbReference>
<name>A0A8T2S1Z2_CERRI</name>
<dbReference type="EMBL" id="CM035428">
    <property type="protein sequence ID" value="KAH7301845.1"/>
    <property type="molecule type" value="Genomic_DNA"/>
</dbReference>
<comment type="caution">
    <text evidence="1">The sequence shown here is derived from an EMBL/GenBank/DDBJ whole genome shotgun (WGS) entry which is preliminary data.</text>
</comment>
<reference evidence="1 2" key="1">
    <citation type="submission" date="2021-08" db="EMBL/GenBank/DDBJ databases">
        <title>WGS assembly of Ceratopteris richardii.</title>
        <authorList>
            <person name="Marchant D.B."/>
            <person name="Chen G."/>
            <person name="Jenkins J."/>
            <person name="Shu S."/>
            <person name="Leebens-Mack J."/>
            <person name="Grimwood J."/>
            <person name="Schmutz J."/>
            <person name="Soltis P."/>
            <person name="Soltis D."/>
            <person name="Chen Z.-H."/>
        </authorList>
    </citation>
    <scope>NUCLEOTIDE SEQUENCE [LARGE SCALE GENOMIC DNA]</scope>
    <source>
        <strain evidence="1">Whitten #5841</strain>
        <tissue evidence="1">Leaf</tissue>
    </source>
</reference>
<evidence type="ECO:0000313" key="1">
    <source>
        <dbReference type="EMBL" id="KAH7301845.1"/>
    </source>
</evidence>
<organism evidence="1 2">
    <name type="scientific">Ceratopteris richardii</name>
    <name type="common">Triangle waterfern</name>
    <dbReference type="NCBI Taxonomy" id="49495"/>
    <lineage>
        <taxon>Eukaryota</taxon>
        <taxon>Viridiplantae</taxon>
        <taxon>Streptophyta</taxon>
        <taxon>Embryophyta</taxon>
        <taxon>Tracheophyta</taxon>
        <taxon>Polypodiopsida</taxon>
        <taxon>Polypodiidae</taxon>
        <taxon>Polypodiales</taxon>
        <taxon>Pteridineae</taxon>
        <taxon>Pteridaceae</taxon>
        <taxon>Parkerioideae</taxon>
        <taxon>Ceratopteris</taxon>
    </lineage>
</organism>
<gene>
    <name evidence="1" type="ORF">KP509_23G046000</name>
</gene>